<evidence type="ECO:0000256" key="3">
    <source>
        <dbReference type="ARBA" id="ARBA00023295"/>
    </source>
</evidence>
<feature type="signal peptide" evidence="6">
    <location>
        <begin position="1"/>
        <end position="18"/>
    </location>
</feature>
<feature type="compositionally biased region" description="Polar residues" evidence="5">
    <location>
        <begin position="89"/>
        <end position="115"/>
    </location>
</feature>
<dbReference type="PANTHER" id="PTHR31339">
    <property type="entry name" value="PECTIN LYASE-RELATED"/>
    <property type="match status" value="1"/>
</dbReference>
<dbReference type="PANTHER" id="PTHR31339:SF9">
    <property type="entry name" value="PLASMIN AND FIBRONECTIN-BINDING PROTEIN A"/>
    <property type="match status" value="1"/>
</dbReference>
<accession>A0A318SMI6</accession>
<keyword evidence="6" id="KW-0732">Signal</keyword>
<dbReference type="OrthoDB" id="9795222at2"/>
<dbReference type="InterPro" id="IPR011050">
    <property type="entry name" value="Pectin_lyase_fold/virulence"/>
</dbReference>
<dbReference type="Pfam" id="PF00295">
    <property type="entry name" value="Glyco_hydro_28"/>
    <property type="match status" value="1"/>
</dbReference>
<sequence length="629" mass="65587">MRTLAAGAAILAAGGAHAQQEPPGYSRCATQGNYCDAGSEPHVVSFGAYQQQVEKTLTSKVRCTVENFGSDPAPGKPKVCAVAPGPSAGTAQPSRSHSRSRGNTLSEDPSVETQWGTVKKPALPDTVCGTPLRAALVPTEGRIDALDEKPGMSKPDTARIQQAIDACPAGQAVRLIAGDEGESGFLTGPLKLKSGVTLWIDDGVTLFGSRNPRDYDKGPGTCGTAVATHQNTSACAPLILVDATSGSGIVGHGAIDGRGGSLLTAGPNAGKRSWWDVAYQSKSDLLYQQNPRLIQVNDSSDFTLYGITVMNSPKFHIVTSRVKGVTAWDIKILSPSLAYTKPGYACPAGSTPDKMTPATCFTPDTIKNTDGFDPGLSQQVLLAYSYISTGDDDVAVKSSGVITDDYDGAGKSSGKPGTRQLHFAHNHFYYGHGLSVGSELNSGVSDMQVVDLTIDGHDSPNGIGLRIKSDSSRGGKVDQVGYSGICMRNVQRPLVFDSYYSAKTGTAYPSFTNVRITGMHNLGSQAYAGGALTFAGYMGHGQDNPITVTLDNVVFDSDPTLDPGKFGSSKAPDTATHFTLGPGPVSFASLIATSSHDDVTVNGTPGEMTPVDCSNAFVPLKSVLPASPI</sequence>
<evidence type="ECO:0000313" key="7">
    <source>
        <dbReference type="EMBL" id="PYE78419.1"/>
    </source>
</evidence>
<dbReference type="PROSITE" id="PS00502">
    <property type="entry name" value="POLYGALACTURONASE"/>
    <property type="match status" value="1"/>
</dbReference>
<keyword evidence="8" id="KW-1185">Reference proteome</keyword>
<feature type="chain" id="PRO_5016418316" evidence="6">
    <location>
        <begin position="19"/>
        <end position="629"/>
    </location>
</feature>
<evidence type="ECO:0000313" key="8">
    <source>
        <dbReference type="Proteomes" id="UP000247540"/>
    </source>
</evidence>
<feature type="region of interest" description="Disordered" evidence="5">
    <location>
        <begin position="72"/>
        <end position="115"/>
    </location>
</feature>
<dbReference type="Proteomes" id="UP000247540">
    <property type="component" value="Unassembled WGS sequence"/>
</dbReference>
<proteinExistence type="inferred from homology"/>
<dbReference type="GO" id="GO:0005975">
    <property type="term" value="P:carbohydrate metabolic process"/>
    <property type="evidence" value="ECO:0007669"/>
    <property type="project" value="InterPro"/>
</dbReference>
<evidence type="ECO:0000256" key="1">
    <source>
        <dbReference type="ARBA" id="ARBA00008834"/>
    </source>
</evidence>
<reference evidence="7 8" key="1">
    <citation type="submission" date="2018-06" db="EMBL/GenBank/DDBJ databases">
        <title>Genomic Encyclopedia of Type Strains, Phase III (KMG-III): the genomes of soil and plant-associated and newly described type strains.</title>
        <authorList>
            <person name="Whitman W."/>
        </authorList>
    </citation>
    <scope>NUCLEOTIDE SEQUENCE [LARGE SCALE GENOMIC DNA]</scope>
    <source>
        <strain evidence="7 8">CECT 7646</strain>
    </source>
</reference>
<dbReference type="AlphaFoldDB" id="A0A318SMI6"/>
<gene>
    <name evidence="7" type="ORF">DFQ15_10769</name>
</gene>
<keyword evidence="3 4" id="KW-0326">Glycosidase</keyword>
<keyword evidence="2 4" id="KW-0378">Hydrolase</keyword>
<dbReference type="EMBL" id="QJTC01000007">
    <property type="protein sequence ID" value="PYE78419.1"/>
    <property type="molecule type" value="Genomic_DNA"/>
</dbReference>
<protein>
    <submittedName>
        <fullName evidence="7">Polygalacturonase</fullName>
    </submittedName>
</protein>
<dbReference type="GO" id="GO:0004650">
    <property type="term" value="F:polygalacturonase activity"/>
    <property type="evidence" value="ECO:0007669"/>
    <property type="project" value="InterPro"/>
</dbReference>
<dbReference type="InterPro" id="IPR000743">
    <property type="entry name" value="Glyco_hydro_28"/>
</dbReference>
<comment type="similarity">
    <text evidence="1 4">Belongs to the glycosyl hydrolase 28 family.</text>
</comment>
<evidence type="ECO:0000256" key="6">
    <source>
        <dbReference type="SAM" id="SignalP"/>
    </source>
</evidence>
<name>A0A318SMI6_9BURK</name>
<organism evidence="7 8">
    <name type="scientific">Xylophilus ampelinus</name>
    <dbReference type="NCBI Taxonomy" id="54067"/>
    <lineage>
        <taxon>Bacteria</taxon>
        <taxon>Pseudomonadati</taxon>
        <taxon>Pseudomonadota</taxon>
        <taxon>Betaproteobacteria</taxon>
        <taxon>Burkholderiales</taxon>
        <taxon>Xylophilus</taxon>
    </lineage>
</organism>
<dbReference type="InterPro" id="IPR012334">
    <property type="entry name" value="Pectin_lyas_fold"/>
</dbReference>
<evidence type="ECO:0000256" key="2">
    <source>
        <dbReference type="ARBA" id="ARBA00022801"/>
    </source>
</evidence>
<evidence type="ECO:0000256" key="4">
    <source>
        <dbReference type="RuleBase" id="RU361169"/>
    </source>
</evidence>
<dbReference type="InterPro" id="IPR051801">
    <property type="entry name" value="GH28_Enzymes"/>
</dbReference>
<comment type="caution">
    <text evidence="7">The sequence shown here is derived from an EMBL/GenBank/DDBJ whole genome shotgun (WGS) entry which is preliminary data.</text>
</comment>
<dbReference type="SUPFAM" id="SSF51126">
    <property type="entry name" value="Pectin lyase-like"/>
    <property type="match status" value="1"/>
</dbReference>
<evidence type="ECO:0000256" key="5">
    <source>
        <dbReference type="SAM" id="MobiDB-lite"/>
    </source>
</evidence>
<dbReference type="Gene3D" id="2.160.20.10">
    <property type="entry name" value="Single-stranded right-handed beta-helix, Pectin lyase-like"/>
    <property type="match status" value="1"/>
</dbReference>